<evidence type="ECO:0000256" key="1">
    <source>
        <dbReference type="SAM" id="MobiDB-lite"/>
    </source>
</evidence>
<dbReference type="GeneID" id="40332706"/>
<keyword evidence="3" id="KW-1185">Reference proteome</keyword>
<dbReference type="RefSeq" id="XP_029234703.1">
    <property type="nucleotide sequence ID" value="XM_029385500.1"/>
</dbReference>
<protein>
    <submittedName>
        <fullName evidence="2">Uncharacterized protein</fullName>
    </submittedName>
</protein>
<accession>A0A3R7LJK1</accession>
<gene>
    <name evidence="2" type="ORF">TraAM80_08773</name>
</gene>
<name>A0A3R7LJK1_TRYRA</name>
<organism evidence="2 3">
    <name type="scientific">Trypanosoma rangeli</name>
    <dbReference type="NCBI Taxonomy" id="5698"/>
    <lineage>
        <taxon>Eukaryota</taxon>
        <taxon>Discoba</taxon>
        <taxon>Euglenozoa</taxon>
        <taxon>Kinetoplastea</taxon>
        <taxon>Metakinetoplastina</taxon>
        <taxon>Trypanosomatida</taxon>
        <taxon>Trypanosomatidae</taxon>
        <taxon>Trypanosoma</taxon>
        <taxon>Herpetosoma</taxon>
    </lineage>
</organism>
<dbReference type="Proteomes" id="UP000283634">
    <property type="component" value="Unassembled WGS sequence"/>
</dbReference>
<reference evidence="2 3" key="1">
    <citation type="journal article" date="2018" name="BMC Genomics">
        <title>Genomic comparison of Trypanosoma conorhini and Trypanosoma rangeli to Trypanosoma cruzi strains of high and low virulence.</title>
        <authorList>
            <person name="Bradwell K.R."/>
            <person name="Koparde V.N."/>
            <person name="Matveyev A.V."/>
            <person name="Serrano M.G."/>
            <person name="Alves J.M."/>
            <person name="Parikh H."/>
            <person name="Huang B."/>
            <person name="Lee V."/>
            <person name="Espinosa-Alvarez O."/>
            <person name="Ortiz P.A."/>
            <person name="Costa-Martins A.G."/>
            <person name="Teixeira M.M."/>
            <person name="Buck G.A."/>
        </authorList>
    </citation>
    <scope>NUCLEOTIDE SEQUENCE [LARGE SCALE GENOMIC DNA]</scope>
    <source>
        <strain evidence="2 3">AM80</strain>
    </source>
</reference>
<proteinExistence type="predicted"/>
<comment type="caution">
    <text evidence="2">The sequence shown here is derived from an EMBL/GenBank/DDBJ whole genome shotgun (WGS) entry which is preliminary data.</text>
</comment>
<dbReference type="AlphaFoldDB" id="A0A3R7LJK1"/>
<feature type="compositionally biased region" description="Basic residues" evidence="1">
    <location>
        <begin position="57"/>
        <end position="77"/>
    </location>
</feature>
<evidence type="ECO:0000313" key="3">
    <source>
        <dbReference type="Proteomes" id="UP000283634"/>
    </source>
</evidence>
<feature type="region of interest" description="Disordered" evidence="1">
    <location>
        <begin position="20"/>
        <end position="135"/>
    </location>
</feature>
<dbReference type="EMBL" id="MKGL01000454">
    <property type="protein sequence ID" value="RNE98546.1"/>
    <property type="molecule type" value="Genomic_DNA"/>
</dbReference>
<evidence type="ECO:0000313" key="2">
    <source>
        <dbReference type="EMBL" id="RNE98546.1"/>
    </source>
</evidence>
<sequence length="135" mass="14431">MEVQQKQLNGLRLQVAVALPAARLESPPRRLTKTPKSPTPQGPQPAHKKVLPLAHRQAVKRRSSGAHREHCKGRRSFRLTLATAPQRRQSWGAVATTGAGQAEQGHTAAPASYEQPEASGRKEGPTSEPEAGAAA</sequence>